<reference evidence="3" key="2">
    <citation type="submission" date="2021-09" db="EMBL/GenBank/DDBJ databases">
        <authorList>
            <person name="Gilroy R."/>
        </authorList>
    </citation>
    <scope>NUCLEOTIDE SEQUENCE</scope>
    <source>
        <strain evidence="3">4100</strain>
    </source>
</reference>
<evidence type="ECO:0000313" key="4">
    <source>
        <dbReference type="Proteomes" id="UP000711407"/>
    </source>
</evidence>
<feature type="domain" description="Outer membrane protein beta-barrel" evidence="2">
    <location>
        <begin position="23"/>
        <end position="170"/>
    </location>
</feature>
<dbReference type="InterPro" id="IPR027385">
    <property type="entry name" value="Beta-barrel_OMP"/>
</dbReference>
<evidence type="ECO:0000313" key="3">
    <source>
        <dbReference type="EMBL" id="HJE39740.1"/>
    </source>
</evidence>
<reference evidence="3" key="1">
    <citation type="journal article" date="2021" name="PeerJ">
        <title>Extensive microbial diversity within the chicken gut microbiome revealed by metagenomics and culture.</title>
        <authorList>
            <person name="Gilroy R."/>
            <person name="Ravi A."/>
            <person name="Getino M."/>
            <person name="Pursley I."/>
            <person name="Horton D.L."/>
            <person name="Alikhan N.F."/>
            <person name="Baker D."/>
            <person name="Gharbi K."/>
            <person name="Hall N."/>
            <person name="Watson M."/>
            <person name="Adriaenssens E.M."/>
            <person name="Foster-Nyarko E."/>
            <person name="Jarju S."/>
            <person name="Secka A."/>
            <person name="Antonio M."/>
            <person name="Oren A."/>
            <person name="Chaudhuri R.R."/>
            <person name="La Ragione R."/>
            <person name="Hildebrand F."/>
            <person name="Pallen M.J."/>
        </authorList>
    </citation>
    <scope>NUCLEOTIDE SEQUENCE</scope>
    <source>
        <strain evidence="3">4100</strain>
    </source>
</reference>
<dbReference type="SUPFAM" id="SSF56925">
    <property type="entry name" value="OMPA-like"/>
    <property type="match status" value="1"/>
</dbReference>
<name>A0A4Q0U9S2_9BACT</name>
<dbReference type="InterPro" id="IPR011250">
    <property type="entry name" value="OMP/PagP_B-barrel"/>
</dbReference>
<comment type="caution">
    <text evidence="3">The sequence shown here is derived from an EMBL/GenBank/DDBJ whole genome shotgun (WGS) entry which is preliminary data.</text>
</comment>
<proteinExistence type="predicted"/>
<evidence type="ECO:0000256" key="1">
    <source>
        <dbReference type="ARBA" id="ARBA00022729"/>
    </source>
</evidence>
<gene>
    <name evidence="3" type="ORF">K8V47_08305</name>
</gene>
<dbReference type="Proteomes" id="UP000711407">
    <property type="component" value="Unassembled WGS sequence"/>
</dbReference>
<dbReference type="AlphaFoldDB" id="A0A4Q0U9S2"/>
<keyword evidence="1" id="KW-0732">Signal</keyword>
<dbReference type="EMBL" id="DYXT01000043">
    <property type="protein sequence ID" value="HJE39740.1"/>
    <property type="molecule type" value="Genomic_DNA"/>
</dbReference>
<protein>
    <submittedName>
        <fullName evidence="3">Porin family protein</fullName>
    </submittedName>
</protein>
<organism evidence="3 4">
    <name type="scientific">Candidatus Amulumruptor caecigallinarius</name>
    <dbReference type="NCBI Taxonomy" id="2109911"/>
    <lineage>
        <taxon>Bacteria</taxon>
        <taxon>Pseudomonadati</taxon>
        <taxon>Bacteroidota</taxon>
        <taxon>Bacteroidia</taxon>
        <taxon>Bacteroidales</taxon>
        <taxon>Muribaculaceae</taxon>
        <taxon>Candidatus Amulumruptor</taxon>
    </lineage>
</organism>
<evidence type="ECO:0000259" key="2">
    <source>
        <dbReference type="Pfam" id="PF13505"/>
    </source>
</evidence>
<dbReference type="Gene3D" id="2.40.160.20">
    <property type="match status" value="1"/>
</dbReference>
<accession>A0A4Q0U9S2</accession>
<sequence length="170" mass="18495">MKIASRLLAAVTLGVASICMPDTASGADRQTTVGIESGYVSRNTSAYAGVYMRYQFSNFFALKPQVDFVFRHKEQDAFMLNLDGQFSLPIDTGKLNVYGIAGIGFSSWNVKELDEDGDWDMRRHGGIGFDLGAGVGYNVSSSLRLALEAKANLVKHYTTALVGISIGYNF</sequence>
<dbReference type="Pfam" id="PF13505">
    <property type="entry name" value="OMP_b-brl"/>
    <property type="match status" value="1"/>
</dbReference>